<comment type="caution">
    <text evidence="26">The sequence shown here is derived from an EMBL/GenBank/DDBJ whole genome shotgun (WGS) entry which is preliminary data.</text>
</comment>
<dbReference type="InterPro" id="IPR041228">
    <property type="entry name" value="Dynein_C"/>
</dbReference>
<keyword evidence="9 14" id="KW-0175">Coiled coil</keyword>
<feature type="domain" description="Dynein heavy chain AAA lid" evidence="24">
    <location>
        <begin position="3806"/>
        <end position="3943"/>
    </location>
</feature>
<evidence type="ECO:0000259" key="20">
    <source>
        <dbReference type="Pfam" id="PF12780"/>
    </source>
</evidence>
<feature type="region of interest" description="Disordered" evidence="15">
    <location>
        <begin position="933"/>
        <end position="983"/>
    </location>
</feature>
<dbReference type="InterPro" id="IPR035706">
    <property type="entry name" value="AAA_9"/>
</dbReference>
<feature type="compositionally biased region" description="Basic and acidic residues" evidence="15">
    <location>
        <begin position="533"/>
        <end position="544"/>
    </location>
</feature>
<dbReference type="InterPro" id="IPR043160">
    <property type="entry name" value="Dynein_C_barrel"/>
</dbReference>
<dbReference type="GO" id="GO:0008569">
    <property type="term" value="F:minus-end-directed microtubule motor activity"/>
    <property type="evidence" value="ECO:0007669"/>
    <property type="project" value="InterPro"/>
</dbReference>
<evidence type="ECO:0000256" key="2">
    <source>
        <dbReference type="ARBA" id="ARBA00008887"/>
    </source>
</evidence>
<reference evidence="26" key="1">
    <citation type="journal article" date="2023" name="Mol. Biol. Evol.">
        <title>Third-Generation Sequencing Reveals the Adaptive Role of the Epigenome in Three Deep-Sea Polychaetes.</title>
        <authorList>
            <person name="Perez M."/>
            <person name="Aroh O."/>
            <person name="Sun Y."/>
            <person name="Lan Y."/>
            <person name="Juniper S.K."/>
            <person name="Young C.R."/>
            <person name="Angers B."/>
            <person name="Qian P.Y."/>
        </authorList>
    </citation>
    <scope>NUCLEOTIDE SEQUENCE</scope>
    <source>
        <strain evidence="26">R07B-5</strain>
    </source>
</reference>
<protein>
    <recommendedName>
        <fullName evidence="28">Dynein heavy chain 6, axonemal</fullName>
    </recommendedName>
</protein>
<dbReference type="Gene3D" id="1.10.287.2620">
    <property type="match status" value="1"/>
</dbReference>
<dbReference type="FunFam" id="3.40.50.300:FF:000223">
    <property type="entry name" value="Dynein heavy chain 3, axonemal"/>
    <property type="match status" value="1"/>
</dbReference>
<dbReference type="FunFam" id="1.20.1270.280:FF:000009">
    <property type="entry name" value="Dynein, axonemal, heavy chain 6"/>
    <property type="match status" value="1"/>
</dbReference>
<evidence type="ECO:0000259" key="18">
    <source>
        <dbReference type="Pfam" id="PF12774"/>
    </source>
</evidence>
<feature type="compositionally biased region" description="Gly residues" evidence="15">
    <location>
        <begin position="947"/>
        <end position="980"/>
    </location>
</feature>
<evidence type="ECO:0000259" key="24">
    <source>
        <dbReference type="Pfam" id="PF18198"/>
    </source>
</evidence>
<dbReference type="FunFam" id="3.20.180.20:FF:000004">
    <property type="entry name" value="Dynein axonemal heavy chain 6"/>
    <property type="match status" value="1"/>
</dbReference>
<dbReference type="InterPro" id="IPR026983">
    <property type="entry name" value="DHC"/>
</dbReference>
<feature type="domain" description="Dynein heavy chain C-terminal" evidence="25">
    <location>
        <begin position="3950"/>
        <end position="4275"/>
    </location>
</feature>
<dbReference type="Pfam" id="PF08393">
    <property type="entry name" value="DHC_N2"/>
    <property type="match status" value="1"/>
</dbReference>
<dbReference type="InterPro" id="IPR041589">
    <property type="entry name" value="DNAH3_AAA_lid_1"/>
</dbReference>
<evidence type="ECO:0000256" key="14">
    <source>
        <dbReference type="SAM" id="Coils"/>
    </source>
</evidence>
<dbReference type="InterPro" id="IPR004273">
    <property type="entry name" value="Dynein_heavy_D6_P-loop"/>
</dbReference>
<dbReference type="FunFam" id="1.20.58.1120:FF:000001">
    <property type="entry name" value="dynein heavy chain 2, axonemal"/>
    <property type="match status" value="1"/>
</dbReference>
<keyword evidence="27" id="KW-1185">Reference proteome</keyword>
<feature type="domain" description="Dynein heavy chain AAA module D4" evidence="20">
    <location>
        <begin position="2533"/>
        <end position="2792"/>
    </location>
</feature>
<evidence type="ECO:0000256" key="15">
    <source>
        <dbReference type="SAM" id="MobiDB-lite"/>
    </source>
</evidence>
<feature type="domain" description="Dynein heavy chain coiled coil stalk" evidence="19">
    <location>
        <begin position="2807"/>
        <end position="3136"/>
    </location>
</feature>
<feature type="domain" description="Dynein heavy chain linker" evidence="17">
    <location>
        <begin position="996"/>
        <end position="1410"/>
    </location>
</feature>
<dbReference type="FunFam" id="1.20.140.100:FF:000004">
    <property type="entry name" value="Dynein axonemal heavy chain 6"/>
    <property type="match status" value="1"/>
</dbReference>
<dbReference type="FunFam" id="3.10.490.20:FF:000005">
    <property type="entry name" value="Dynein axonemal heavy chain 6"/>
    <property type="match status" value="1"/>
</dbReference>
<dbReference type="Gene3D" id="1.10.8.720">
    <property type="entry name" value="Region D6 of dynein motor"/>
    <property type="match status" value="1"/>
</dbReference>
<dbReference type="Pfam" id="PF12775">
    <property type="entry name" value="AAA_7"/>
    <property type="match status" value="1"/>
</dbReference>
<dbReference type="Gene3D" id="1.10.8.710">
    <property type="match status" value="1"/>
</dbReference>
<dbReference type="Pfam" id="PF03028">
    <property type="entry name" value="Dynein_heavy"/>
    <property type="match status" value="1"/>
</dbReference>
<evidence type="ECO:0000256" key="9">
    <source>
        <dbReference type="ARBA" id="ARBA00023054"/>
    </source>
</evidence>
<feature type="domain" description="Dynein heavy chain 3 AAA+ lid" evidence="23">
    <location>
        <begin position="2382"/>
        <end position="2473"/>
    </location>
</feature>
<evidence type="ECO:0000313" key="27">
    <source>
        <dbReference type="Proteomes" id="UP001209878"/>
    </source>
</evidence>
<dbReference type="Gene3D" id="3.40.50.300">
    <property type="entry name" value="P-loop containing nucleotide triphosphate hydrolases"/>
    <property type="match status" value="5"/>
</dbReference>
<dbReference type="Gene3D" id="3.10.490.20">
    <property type="match status" value="1"/>
</dbReference>
<dbReference type="Gene3D" id="1.20.140.100">
    <property type="entry name" value="Dynein heavy chain, N-terminal domain 2"/>
    <property type="match status" value="1"/>
</dbReference>
<evidence type="ECO:0000259" key="21">
    <source>
        <dbReference type="Pfam" id="PF12781"/>
    </source>
</evidence>
<evidence type="ECO:0000259" key="16">
    <source>
        <dbReference type="Pfam" id="PF03028"/>
    </source>
</evidence>
<feature type="domain" description="Dynein heavy chain AAA 5 extension" evidence="22">
    <location>
        <begin position="2040"/>
        <end position="2163"/>
    </location>
</feature>
<dbReference type="InterPro" id="IPR042219">
    <property type="entry name" value="AAA_lid_11_sf"/>
</dbReference>
<dbReference type="FunFam" id="3.40.50.300:FF:002141">
    <property type="entry name" value="Dynein heavy chain"/>
    <property type="match status" value="1"/>
</dbReference>
<feature type="domain" description="Dynein heavy chain hydrolytic ATP-binding dynein motor region" evidence="18">
    <location>
        <begin position="1546"/>
        <end position="1872"/>
    </location>
</feature>
<dbReference type="Gene3D" id="1.20.1270.280">
    <property type="match status" value="1"/>
</dbReference>
<dbReference type="Pfam" id="PF12774">
    <property type="entry name" value="AAA_6"/>
    <property type="match status" value="1"/>
</dbReference>
<dbReference type="FunFam" id="1.10.287.2620:FF:000001">
    <property type="entry name" value="Cytoplasmic dynein heavy chain 1"/>
    <property type="match status" value="1"/>
</dbReference>
<evidence type="ECO:0000259" key="22">
    <source>
        <dbReference type="Pfam" id="PF17852"/>
    </source>
</evidence>
<dbReference type="GO" id="GO:0030286">
    <property type="term" value="C:dynein complex"/>
    <property type="evidence" value="ECO:0007669"/>
    <property type="project" value="UniProtKB-KW"/>
</dbReference>
<dbReference type="InterPro" id="IPR041466">
    <property type="entry name" value="Dynein_AAA5_ext"/>
</dbReference>
<keyword evidence="13" id="KW-0966">Cell projection</keyword>
<dbReference type="GO" id="GO:0005524">
    <property type="term" value="F:ATP binding"/>
    <property type="evidence" value="ECO:0007669"/>
    <property type="project" value="UniProtKB-KW"/>
</dbReference>
<dbReference type="InterPro" id="IPR024743">
    <property type="entry name" value="Dynein_HC_stalk"/>
</dbReference>
<dbReference type="FunFam" id="3.40.50.300:FF:001143">
    <property type="entry name" value="Dynein axonemal heavy chain 6"/>
    <property type="match status" value="1"/>
</dbReference>
<evidence type="ECO:0000256" key="4">
    <source>
        <dbReference type="ARBA" id="ARBA00022701"/>
    </source>
</evidence>
<keyword evidence="5" id="KW-0677">Repeat</keyword>
<dbReference type="Gene3D" id="1.20.58.1120">
    <property type="match status" value="1"/>
</dbReference>
<keyword evidence="4" id="KW-0493">Microtubule</keyword>
<gene>
    <name evidence="26" type="ORF">NP493_92g06034</name>
</gene>
<dbReference type="Gene3D" id="1.10.8.1220">
    <property type="match status" value="1"/>
</dbReference>
<feature type="domain" description="Dynein heavy chain region D6 P-loop" evidence="16">
    <location>
        <begin position="3659"/>
        <end position="3774"/>
    </location>
</feature>
<keyword evidence="11" id="KW-0505">Motor protein</keyword>
<evidence type="ECO:0000313" key="26">
    <source>
        <dbReference type="EMBL" id="KAK2189984.1"/>
    </source>
</evidence>
<evidence type="ECO:0000259" key="25">
    <source>
        <dbReference type="Pfam" id="PF18199"/>
    </source>
</evidence>
<feature type="region of interest" description="Disordered" evidence="15">
    <location>
        <begin position="517"/>
        <end position="544"/>
    </location>
</feature>
<dbReference type="Pfam" id="PF18199">
    <property type="entry name" value="Dynein_C"/>
    <property type="match status" value="1"/>
</dbReference>
<dbReference type="FunFam" id="1.10.8.720:FF:000007">
    <property type="entry name" value="Dynein axonemal heavy chain 6"/>
    <property type="match status" value="1"/>
</dbReference>
<comment type="similarity">
    <text evidence="2">Belongs to the dynein heavy chain family.</text>
</comment>
<evidence type="ECO:0008006" key="28">
    <source>
        <dbReference type="Google" id="ProtNLM"/>
    </source>
</evidence>
<evidence type="ECO:0000256" key="10">
    <source>
        <dbReference type="ARBA" id="ARBA00023069"/>
    </source>
</evidence>
<organism evidence="26 27">
    <name type="scientific">Ridgeia piscesae</name>
    <name type="common">Tubeworm</name>
    <dbReference type="NCBI Taxonomy" id="27915"/>
    <lineage>
        <taxon>Eukaryota</taxon>
        <taxon>Metazoa</taxon>
        <taxon>Spiralia</taxon>
        <taxon>Lophotrochozoa</taxon>
        <taxon>Annelida</taxon>
        <taxon>Polychaeta</taxon>
        <taxon>Sedentaria</taxon>
        <taxon>Canalipalpata</taxon>
        <taxon>Sabellida</taxon>
        <taxon>Siboglinidae</taxon>
        <taxon>Ridgeia</taxon>
    </lineage>
</organism>
<keyword evidence="3" id="KW-0963">Cytoplasm</keyword>
<evidence type="ECO:0000256" key="5">
    <source>
        <dbReference type="ARBA" id="ARBA00022737"/>
    </source>
</evidence>
<dbReference type="InterPro" id="IPR041658">
    <property type="entry name" value="AAA_lid_11"/>
</dbReference>
<proteinExistence type="inferred from homology"/>
<evidence type="ECO:0000259" key="19">
    <source>
        <dbReference type="Pfam" id="PF12777"/>
    </source>
</evidence>
<dbReference type="GO" id="GO:0005874">
    <property type="term" value="C:microtubule"/>
    <property type="evidence" value="ECO:0007669"/>
    <property type="project" value="UniProtKB-KW"/>
</dbReference>
<evidence type="ECO:0000256" key="1">
    <source>
        <dbReference type="ARBA" id="ARBA00004430"/>
    </source>
</evidence>
<dbReference type="SUPFAM" id="SSF52540">
    <property type="entry name" value="P-loop containing nucleoside triphosphate hydrolases"/>
    <property type="match status" value="4"/>
</dbReference>
<dbReference type="InterPro" id="IPR025662">
    <property type="entry name" value="Sigma_54_int_dom_ATP-bd_1"/>
</dbReference>
<dbReference type="InterPro" id="IPR027417">
    <property type="entry name" value="P-loop_NTPase"/>
</dbReference>
<evidence type="ECO:0000256" key="7">
    <source>
        <dbReference type="ARBA" id="ARBA00022840"/>
    </source>
</evidence>
<dbReference type="Pfam" id="PF18198">
    <property type="entry name" value="AAA_lid_11"/>
    <property type="match status" value="1"/>
</dbReference>
<dbReference type="FunFam" id="1.20.920.20:FF:000006">
    <property type="entry name" value="Dynein, axonemal, heavy chain 6"/>
    <property type="match status" value="1"/>
</dbReference>
<dbReference type="FunFam" id="1.10.8.710:FF:000004">
    <property type="entry name" value="Dynein axonemal heavy chain 6"/>
    <property type="match status" value="1"/>
</dbReference>
<feature type="coiled-coil region" evidence="14">
    <location>
        <begin position="3021"/>
        <end position="3062"/>
    </location>
</feature>
<keyword evidence="10" id="KW-0969">Cilium</keyword>
<dbReference type="GO" id="GO:0045505">
    <property type="term" value="F:dynein intermediate chain binding"/>
    <property type="evidence" value="ECO:0007669"/>
    <property type="project" value="InterPro"/>
</dbReference>
<evidence type="ECO:0000256" key="6">
    <source>
        <dbReference type="ARBA" id="ARBA00022741"/>
    </source>
</evidence>
<dbReference type="Gene3D" id="1.20.920.30">
    <property type="match status" value="1"/>
</dbReference>
<evidence type="ECO:0000256" key="13">
    <source>
        <dbReference type="ARBA" id="ARBA00023273"/>
    </source>
</evidence>
<dbReference type="Gene3D" id="1.20.920.20">
    <property type="match status" value="1"/>
</dbReference>
<dbReference type="Pfam" id="PF12777">
    <property type="entry name" value="MT"/>
    <property type="match status" value="1"/>
</dbReference>
<dbReference type="FunFam" id="3.40.50.300:FF:000063">
    <property type="entry name" value="dynein heavy chain 6, axonemal"/>
    <property type="match status" value="1"/>
</dbReference>
<dbReference type="GO" id="GO:0051959">
    <property type="term" value="F:dynein light intermediate chain binding"/>
    <property type="evidence" value="ECO:0007669"/>
    <property type="project" value="InterPro"/>
</dbReference>
<dbReference type="GO" id="GO:0005930">
    <property type="term" value="C:axoneme"/>
    <property type="evidence" value="ECO:0007669"/>
    <property type="project" value="UniProtKB-SubCell"/>
</dbReference>
<evidence type="ECO:0000259" key="23">
    <source>
        <dbReference type="Pfam" id="PF17857"/>
    </source>
</evidence>
<evidence type="ECO:0000256" key="8">
    <source>
        <dbReference type="ARBA" id="ARBA00023017"/>
    </source>
</evidence>
<evidence type="ECO:0000256" key="11">
    <source>
        <dbReference type="ARBA" id="ARBA00023175"/>
    </source>
</evidence>
<dbReference type="FunFam" id="1.20.920.30:FF:000005">
    <property type="entry name" value="Dynein, axonemal, heavy chain 2"/>
    <property type="match status" value="1"/>
</dbReference>
<feature type="coiled-coil region" evidence="14">
    <location>
        <begin position="857"/>
        <end position="910"/>
    </location>
</feature>
<dbReference type="Pfam" id="PF12781">
    <property type="entry name" value="AAA_9"/>
    <property type="match status" value="1"/>
</dbReference>
<dbReference type="Gene3D" id="3.20.180.20">
    <property type="entry name" value="Dynein heavy chain, N-terminal domain 2"/>
    <property type="match status" value="1"/>
</dbReference>
<dbReference type="PROSITE" id="PS00675">
    <property type="entry name" value="SIGMA54_INTERACT_1"/>
    <property type="match status" value="1"/>
</dbReference>
<dbReference type="GO" id="GO:0007018">
    <property type="term" value="P:microtubule-based movement"/>
    <property type="evidence" value="ECO:0007669"/>
    <property type="project" value="InterPro"/>
</dbReference>
<comment type="subcellular location">
    <subcellularLocation>
        <location evidence="1">Cytoplasm</location>
        <location evidence="1">Cytoskeleton</location>
        <location evidence="1">Cilium axoneme</location>
    </subcellularLocation>
</comment>
<dbReference type="Pfam" id="PF12780">
    <property type="entry name" value="AAA_8"/>
    <property type="match status" value="1"/>
</dbReference>
<keyword evidence="12" id="KW-0206">Cytoskeleton</keyword>
<dbReference type="FunFam" id="1.10.8.1220:FF:000001">
    <property type="entry name" value="Dynein axonemal heavy chain 5"/>
    <property type="match status" value="1"/>
</dbReference>
<feature type="domain" description="Dynein heavy chain ATP-binding dynein motor region" evidence="21">
    <location>
        <begin position="3165"/>
        <end position="3385"/>
    </location>
</feature>
<dbReference type="Gene3D" id="6.10.140.1060">
    <property type="match status" value="1"/>
</dbReference>
<name>A0AAD9UHS9_RIDPI</name>
<evidence type="ECO:0000256" key="12">
    <source>
        <dbReference type="ARBA" id="ARBA00023212"/>
    </source>
</evidence>
<keyword evidence="7" id="KW-0067">ATP-binding</keyword>
<dbReference type="PANTHER" id="PTHR22878">
    <property type="entry name" value="DYNEIN HEAVY CHAIN 6, AXONEMAL-LIKE-RELATED"/>
    <property type="match status" value="1"/>
</dbReference>
<dbReference type="Pfam" id="PF17857">
    <property type="entry name" value="AAA_lid_1"/>
    <property type="match status" value="1"/>
</dbReference>
<dbReference type="Pfam" id="PF17852">
    <property type="entry name" value="Dynein_AAA_lid"/>
    <property type="match status" value="1"/>
</dbReference>
<dbReference type="InterPro" id="IPR013602">
    <property type="entry name" value="Dynein_heavy_linker"/>
</dbReference>
<dbReference type="Proteomes" id="UP001209878">
    <property type="component" value="Unassembled WGS sequence"/>
</dbReference>
<evidence type="ECO:0000259" key="17">
    <source>
        <dbReference type="Pfam" id="PF08393"/>
    </source>
</evidence>
<sequence length="4279" mass="487718">MASLDSQHSLGSFGMKVVESESVMNNDTPVMSLPAVDPEKLKQRLYSHASQKPSPTLNKGLRFVRPTKAQIKTASIPCAHKLEPLPALQRFQERNKPEYIQRMAREKLAAEYVVKEPLLKRRRSSLEALEGDISATAMKRLPAIESAHKSKEELYLEIAVSPVPPIEPRPLKGMKRSAAQRDSAKLSRAANPYIGMVEMMEICRVIREDKKVGFLYLSPAMSKASVFAHYYNLKVTDHEKVNKHDHCTISLKGITRMRDDDETEFVPLDRWEQEYSYFRKLVKIPVFYLFRKWKAFSVWRQNVRSHKLQMCKTALNENLFIVNPSLRPALLNVREMCYRISDMGLCKVQKGHTYTLDEFREVQFAQLEEVESRLAEFRDLVKEVVRSACRTALLEAGFTPDDYFIDGGDSPVQGGTPGTTSSYMQHSNMDVDFYGEAPDKMTYTEQANKRGHCKRLTCFIRLSDYLIVNTMHVLAVNSVSTLLNYLTEHLQTTPPLQELQKWITDLEDNFIEVNVEDEEGERTKVNSPSNISEPRESWMTRPSMDEPSRMPLNIDDQEQPLPPLYITELVLDPAQLLFKPDEDRFQEGLLTVIKRFEETVLQVENLVPDNYFDAFTRPIINSKFEEKTCGDGPSLATMFDDDKYLQTLIQNIRESLAAAFNAANQYAETFEQHRVFYRENENTDLVAIKEQEHDVDFFAVALARYHRQNEMAEAIIPKRPVGLLLVDADILKSQIIPSPLRCLDVVNNLLPGKARKEVDRLNAELQDAQFKLEFVPTTTLEFVSYLTFLDEIQERIEPQQTEVNTVNDMYSLIEKFTVPTPPEDFAVFQTLGPSINNVLNCIDKALAERDQNVDKFCNLLDKDITELGKEVKEVKRESQNPMILDAGADKAKLRGVLTKLHNRMEELQKRAFMYKSYQKNFKECILCRSGPVGGGGSRGRSVAVGSGRVGSGRVGSGRVGSGRVGSGRSGRVGSGRGRSVGRGPVRSVEVTKYEELEEVDSELKLKQLLWDSIDDWDSMINEWMEKPFEELDPEEMTSSTAKYGKIVHQLEKGLPPNGVVPLLKERVEDMREKLPMITNLRNPSLKTRHWETIQNIFEYVITEEEPLTLGRLVDIDGFRHSEAIEEVSSQASSESSLEQILKKVEDAWKAMEFIVLPYKDYKDTYILGGTDDIQVLLDDSNINISTIASSRHVGPIKSRVDEWVKHLDLFGKTLDEWLICQRNWLYLESIFSAPDIPRQLPAEAKMFMTVDRSYKDIMRKVNKMPLAIRAGTQSGLLETLQNNNALLDQIQKCLEAYLESKRVIFPRFYFLSNDELLEILAQTRNPLAVQPHLRKCFDAIAKLEFGVQAAPAGADGKQEIIHNTEIYAMLSPEGEKVSLGRGLNARGNVEMWLGKVEEAMFVNLRKLVKASIQDFLSREREEWVLLHSSQVVLTVSQIMWCRDVTEILEHQNEDGRLDLLAVFEQKNFKDLNKLAAIVRKELPKLARLVLGALITLDVHGRDMVTDMVKNGVDMVNDFEWQKQMRYYWDPDIDNCVIRMSTSNYIYGYEYLGASARLVITPLTDRCYLCLMGALQLDLGGAPAGPAGTGKTETTKDLAKSLAKQCVVFNCSDGLDYKMMGRFFSGLAQSGAWCCFDEFNRIDIEVLSVIAQQLITIKNAKSQKLPRFMFEGREIKLVPSCASFITMNPGYAGRTELPDNLQALFRPIAMMVPDYRLIAEVILYSEGFESSKHLAQKMTQMYKLSSEQLSQQDHYDFGMRALKSVLVMAGSLKRQNPDKNEDVVLIRALRDSNLPKFLKDDAVLFQAILQDLFPGVDIPEHDYGRLQTEIEDVARNKGLQVEPVQVKKVIQLYETMLVRHGVMLVGPTGGGKTTVYQTLQNTCENMFAAGFKDAFYQPVHTYVLNPKAITMGELYGEVNQLTLEWKDGLMGLTVRHCVNDTTEHHQWVICDGPVDALWIENMNTVLDDNKMLCLANSERIKFTPFIHMLFEVQDLAVASPATVSRCGMVYIDANDLRWMPYVKTWMATVGTRFTDETREYLMNLFNRYVDAGLAFVIKKSTQAMKQVDISKVVTLCKLLESLLLRPGGPDLKQDAQKLNILVCTTFIFSYLWAIGGNLVDSQWDAFDTFVRREFEDNPDAKLPHVGDLWSCYVDFEMRRLDSWDRIVPMFRFNKDMAFFDILVPTMDTVRFGYLLRKLLAVNHSVLYTGETGVGKSVVAKELLLKVAESDNYVPVFLNFSAQTNSNRTQEMIESKLEKKRKNILGAPVGKRIIIFVDDLNMPKLDTYGSQPPIELLRQFQDFRGMYDREKFFWKEFQDITICSACAPPGGGRNNVTPRFIRHFTMLCIPAPSEHSLKHIFSAILNGYFHDFPLPVRQAIDGMVASAVEMYERMSTDLLPTPAKSHYIFNLRDLSNCMQGITQADVGVIRDATQITRLFYHETLRVFHDRLINHEDKTYFYEMLSEMAQKHFNETIEPKSFETDPIIFGDYIKVGAEKADRVYEDLSNIEKVKAVLGEVMGIYLDDFNMSSSKEMKLVFFMDAIEHVSRIARMIRQERGNGLLVGVGGTGKQSLVRLASHICGYKCFQIELCRGYDYASFHEDLKTLYDIAGVQNTNTVFLFTDTQIVVEEFLEDINNILNSGEVPNLFEADELERVIIGCRPAAKDAGIAEGNREDIYDFFISRVRSNLHIVLCMSPVGSAFRSRCRMFPSLVNCCTIDWFTEWPEEALLSVSQTAFEMVDLGSEEVKKAIAEMCMEIHTSVTKMAERFYTELKRRYYTTPTSYLELITLYLSMLAEKKKQLTTACNRVKNGLTKLLETNELVDNMQVELTALEPELKKKSGATAILMENLAVDQEKADAVRKVVLEDEAVAKVKAEETQAIADDAQRDLDEALPALEMAIKSLDALDKNDISEIRVFTKPPELVQTVMEGVCVLLGQKTDWATAKSVLGDGNFLKKLYDYDKDKIPDNILKKLKKYMDNPKFNPEAVEKVSRACKSLVMWVRAMELYARVFRTVEPKRQKLAAAAAELDVVMTNLKEKQDKLASVEQKIAELQKAYDDSVSEKQHLQHTMALTTARLKRAGKLTSALADEKIRWGESVEAFEKQIENVVGDVFVAAACVAYYGAFTTKYRQELVEHWIVKCQELLIPVSEHLTLVSVLADAYEIRTWNTDGLPRDQLSTENAILVTRGRRWPLMIDPQEQANRWIRNREASNGLKIIKLTDGTFLRTLENCIRIGMPVLLEDLGETLDPSLEPVLLKQTFMQGGRLLIRLGDSDIEYDKNFRFYMTTKMSNPHYLPEICIKVTIINFTVTKLGLEDQLLSDVVMLERPDLEEQRNQLIVKINADKNQLKAIEDRILKLLFESEGNILDNEELIGTLNDSKVTSGVISQRLKEAETTEKKISAAREKYRVIATRGSVMYFVVANMAEVDPMYQFSLKYFKQLFNATITSSEKNDNLNIRLETLLKRTTADVYRNVARGLFEKDKLVFSFMLCIDIMKTDGSVTEEEWNFFLRGSGGVEHEVPPKPNVPGLTQHMWATTYDMEDMLFAFKGFTRDLTATPVWVRMGDDILARGNPETLDSYGPEPKEPTEEELMEVSEDDGRVKGHWNKRLSSFQKLLVIKVFLETKVVFAVSAFVKENLGQSFIESPPTDLQTLYNDINNITPLVFVLSTGSDPMGSLLRFAGEMNFTEKLQAISLGQGQGPVAEKLIGHAIKSGDWVFLQNCHLAKSWMVPMEELVKELSEKPETVHEDFRLFLSSMPARHFPVSVLQNSVKVTNEPPKGLRANVKRAFTEITPSFFEENILGLEWRRIIFGVCFFHAIILERKKFGPLGWNIKYPFSDSDRETALLNMEMYCLEGFIPWDALIYITGEITYGGRVTDFWDQRCLRTILRTFFDPKTLDPVYKFSESGLYYAPMYDTLNEYRDYVDQLPLIDNPEIFGLHENANIAFQKQETGALVDTIIEMQPRMSSGSGGKSSDEIAYELCEMIQSKVIEFLDIDDASRSMFEPDDKGRMKSLTTVLIQEVDRFNKLLSVIKHSLTQLQKAIKGLVVMSEELEMMYHSFILNHVPTMWENAAYPSLKPLSSWVKDLILRCSMIDNWIKHDKPKSYWISGIFFPQGFLTGVLQNHARKHNLPIDHLSFKFNVKAQYRDQTEVIAAMETVSFGEELEMDKVIELPEDGILVHGLYMDGFRWDDQEMVVEDALPGKMMSMLPMMHMEPVMDYEADETSYASPLYKTSARAGTLSTTGHSTNFVVTVYLPSNQPQSYWVVKGSALVCQLSE</sequence>
<dbReference type="PANTHER" id="PTHR22878:SF68">
    <property type="entry name" value="DYNEIN HEAVY CHAIN 6, AXONEMAL-LIKE"/>
    <property type="match status" value="1"/>
</dbReference>
<dbReference type="InterPro" id="IPR043157">
    <property type="entry name" value="Dynein_AAA1S"/>
</dbReference>
<dbReference type="FunFam" id="3.40.50.300:FF:000362">
    <property type="entry name" value="Dynein, axonemal, heavy chain 6"/>
    <property type="match status" value="1"/>
</dbReference>
<dbReference type="InterPro" id="IPR035699">
    <property type="entry name" value="AAA_6"/>
</dbReference>
<dbReference type="InterPro" id="IPR042228">
    <property type="entry name" value="Dynein_linker_3"/>
</dbReference>
<keyword evidence="8" id="KW-0243">Dynein</keyword>
<dbReference type="InterPro" id="IPR042222">
    <property type="entry name" value="Dynein_2_N"/>
</dbReference>
<dbReference type="InterPro" id="IPR024317">
    <property type="entry name" value="Dynein_heavy_chain_D4_dom"/>
</dbReference>
<evidence type="ECO:0000256" key="3">
    <source>
        <dbReference type="ARBA" id="ARBA00022490"/>
    </source>
</evidence>
<keyword evidence="6" id="KW-0547">Nucleotide-binding</keyword>
<dbReference type="EMBL" id="JAODUO010000092">
    <property type="protein sequence ID" value="KAK2189984.1"/>
    <property type="molecule type" value="Genomic_DNA"/>
</dbReference>
<accession>A0AAD9UHS9</accession>